<dbReference type="OrthoDB" id="5728724at2"/>
<dbReference type="InterPro" id="IPR036661">
    <property type="entry name" value="Luciferase-like_sf"/>
</dbReference>
<comment type="caution">
    <text evidence="2">The sequence shown here is derived from an EMBL/GenBank/DDBJ whole genome shotgun (WGS) entry which is preliminary data.</text>
</comment>
<dbReference type="Proteomes" id="UP000321058">
    <property type="component" value="Unassembled WGS sequence"/>
</dbReference>
<organism evidence="2 3">
    <name type="scientific">Reyranella soli</name>
    <dbReference type="NCBI Taxonomy" id="1230389"/>
    <lineage>
        <taxon>Bacteria</taxon>
        <taxon>Pseudomonadati</taxon>
        <taxon>Pseudomonadota</taxon>
        <taxon>Alphaproteobacteria</taxon>
        <taxon>Hyphomicrobiales</taxon>
        <taxon>Reyranellaceae</taxon>
        <taxon>Reyranella</taxon>
    </lineage>
</organism>
<sequence length="293" mass="31634">MKFALHFGNNTFPDFAGAARLARLAEAAGFDSVLAVDHVVFPDNYSSTYPYSATGRLPVGRGGAFPDPLIWIAYAAAVTTRLRFLTGVVILPQRDPLVLAKQVATLDYMSGGRFELGIGVGWLKEEFQAMGVPFERRGRRADEYVAAMKALWAGDGATFSGEFVTFKEVSCNPKPIGRVPVVVGGHSEAAARRAGRLGDGFFPSIGSQVDTFPLFDVARRAAADAGRDPAAIEMIAGCPDLLPSSTVEPRAAIEERRRRGVDRIVLPIGPFMPNLEESLARFGDTVIRPYAEL</sequence>
<protein>
    <recommendedName>
        <fullName evidence="1">Luciferase-like domain-containing protein</fullName>
    </recommendedName>
</protein>
<dbReference type="NCBIfam" id="TIGR03619">
    <property type="entry name" value="F420_Rv2161c"/>
    <property type="match status" value="1"/>
</dbReference>
<evidence type="ECO:0000313" key="2">
    <source>
        <dbReference type="EMBL" id="GEP54678.1"/>
    </source>
</evidence>
<evidence type="ECO:0000259" key="1">
    <source>
        <dbReference type="Pfam" id="PF00296"/>
    </source>
</evidence>
<feature type="domain" description="Luciferase-like" evidence="1">
    <location>
        <begin position="13"/>
        <end position="237"/>
    </location>
</feature>
<dbReference type="PANTHER" id="PTHR30011">
    <property type="entry name" value="ALKANESULFONATE MONOOXYGENASE-RELATED"/>
    <property type="match status" value="1"/>
</dbReference>
<dbReference type="RefSeq" id="WP_147148436.1">
    <property type="nucleotide sequence ID" value="NZ_BKAJ01000031.1"/>
</dbReference>
<dbReference type="Gene3D" id="3.20.20.30">
    <property type="entry name" value="Luciferase-like domain"/>
    <property type="match status" value="1"/>
</dbReference>
<dbReference type="InterPro" id="IPR011251">
    <property type="entry name" value="Luciferase-like_dom"/>
</dbReference>
<dbReference type="InterPro" id="IPR051260">
    <property type="entry name" value="Diverse_substr_monoxygenases"/>
</dbReference>
<dbReference type="AlphaFoldDB" id="A0A512N6T4"/>
<reference evidence="2 3" key="1">
    <citation type="submission" date="2019-07" db="EMBL/GenBank/DDBJ databases">
        <title>Whole genome shotgun sequence of Reyranella soli NBRC 108950.</title>
        <authorList>
            <person name="Hosoyama A."/>
            <person name="Uohara A."/>
            <person name="Ohji S."/>
            <person name="Ichikawa N."/>
        </authorList>
    </citation>
    <scope>NUCLEOTIDE SEQUENCE [LARGE SCALE GENOMIC DNA]</scope>
    <source>
        <strain evidence="2 3">NBRC 108950</strain>
    </source>
</reference>
<dbReference type="GO" id="GO:0016705">
    <property type="term" value="F:oxidoreductase activity, acting on paired donors, with incorporation or reduction of molecular oxygen"/>
    <property type="evidence" value="ECO:0007669"/>
    <property type="project" value="InterPro"/>
</dbReference>
<proteinExistence type="predicted"/>
<dbReference type="InterPro" id="IPR019921">
    <property type="entry name" value="Lucif-like_OxRdtase_Rv2161c"/>
</dbReference>
<evidence type="ECO:0000313" key="3">
    <source>
        <dbReference type="Proteomes" id="UP000321058"/>
    </source>
</evidence>
<dbReference type="PANTHER" id="PTHR30011:SF32">
    <property type="entry name" value="CONSERVED PROTEIN"/>
    <property type="match status" value="1"/>
</dbReference>
<dbReference type="EMBL" id="BKAJ01000031">
    <property type="protein sequence ID" value="GEP54678.1"/>
    <property type="molecule type" value="Genomic_DNA"/>
</dbReference>
<dbReference type="SUPFAM" id="SSF51679">
    <property type="entry name" value="Bacterial luciferase-like"/>
    <property type="match status" value="1"/>
</dbReference>
<name>A0A512N6T4_9HYPH</name>
<gene>
    <name evidence="2" type="ORF">RSO01_18440</name>
</gene>
<dbReference type="Pfam" id="PF00296">
    <property type="entry name" value="Bac_luciferase"/>
    <property type="match status" value="1"/>
</dbReference>
<keyword evidence="3" id="KW-1185">Reference proteome</keyword>
<accession>A0A512N6T4</accession>